<protein>
    <submittedName>
        <fullName evidence="2">Uncharacterized protein</fullName>
    </submittedName>
</protein>
<evidence type="ECO:0000313" key="2">
    <source>
        <dbReference type="EMBL" id="KDO72894.1"/>
    </source>
</evidence>
<keyword evidence="1" id="KW-0472">Membrane</keyword>
<organism evidence="2 3">
    <name type="scientific">Citrus sinensis</name>
    <name type="common">Sweet orange</name>
    <name type="synonym">Citrus aurantium var. sinensis</name>
    <dbReference type="NCBI Taxonomy" id="2711"/>
    <lineage>
        <taxon>Eukaryota</taxon>
        <taxon>Viridiplantae</taxon>
        <taxon>Streptophyta</taxon>
        <taxon>Embryophyta</taxon>
        <taxon>Tracheophyta</taxon>
        <taxon>Spermatophyta</taxon>
        <taxon>Magnoliopsida</taxon>
        <taxon>eudicotyledons</taxon>
        <taxon>Gunneridae</taxon>
        <taxon>Pentapetalae</taxon>
        <taxon>rosids</taxon>
        <taxon>malvids</taxon>
        <taxon>Sapindales</taxon>
        <taxon>Rutaceae</taxon>
        <taxon>Aurantioideae</taxon>
        <taxon>Citrus</taxon>
    </lineage>
</organism>
<name>A0A067FZS4_CITSI</name>
<dbReference type="EMBL" id="KK784886">
    <property type="protein sequence ID" value="KDO72894.1"/>
    <property type="molecule type" value="Genomic_DNA"/>
</dbReference>
<feature type="transmembrane region" description="Helical" evidence="1">
    <location>
        <begin position="104"/>
        <end position="122"/>
    </location>
</feature>
<feature type="transmembrane region" description="Helical" evidence="1">
    <location>
        <begin position="78"/>
        <end position="98"/>
    </location>
</feature>
<sequence length="190" mass="21628">INSLVHLGIIDALKLFHLIFKLICLCERVPIKPLDGLLNSIFNFLLVSSRKLCTDLLILNCVSHVVSIILKSILRRHLFLVFLILSLVFFRLLYHLLYLLLRESALVISHVYLILLSGGFVLSRNVQDTISINVKAHIDLWNPSWSRRNSRELKFSKQVVVTGSCALTLVDLDQHPGLVVRVCGEHMLLL</sequence>
<reference evidence="2 3" key="1">
    <citation type="submission" date="2014-04" db="EMBL/GenBank/DDBJ databases">
        <authorList>
            <consortium name="International Citrus Genome Consortium"/>
            <person name="Gmitter F."/>
            <person name="Chen C."/>
            <person name="Farmerie W."/>
            <person name="Harkins T."/>
            <person name="Desany B."/>
            <person name="Mohiuddin M."/>
            <person name="Kodira C."/>
            <person name="Borodovsky M."/>
            <person name="Lomsadze A."/>
            <person name="Burns P."/>
            <person name="Jenkins J."/>
            <person name="Prochnik S."/>
            <person name="Shu S."/>
            <person name="Chapman J."/>
            <person name="Pitluck S."/>
            <person name="Schmutz J."/>
            <person name="Rokhsar D."/>
        </authorList>
    </citation>
    <scope>NUCLEOTIDE SEQUENCE</scope>
</reference>
<proteinExistence type="predicted"/>
<dbReference type="AlphaFoldDB" id="A0A067FZS4"/>
<gene>
    <name evidence="2" type="ORF">CISIN_1g038870mg</name>
</gene>
<feature type="non-terminal residue" evidence="2">
    <location>
        <position position="1"/>
    </location>
</feature>
<evidence type="ECO:0000256" key="1">
    <source>
        <dbReference type="SAM" id="Phobius"/>
    </source>
</evidence>
<dbReference type="Proteomes" id="UP000027120">
    <property type="component" value="Unassembled WGS sequence"/>
</dbReference>
<dbReference type="InterPro" id="IPR019651">
    <property type="entry name" value="Glutamate_DH_NAD-spec"/>
</dbReference>
<dbReference type="STRING" id="2711.A0A067FZS4"/>
<keyword evidence="1" id="KW-1133">Transmembrane helix</keyword>
<evidence type="ECO:0000313" key="3">
    <source>
        <dbReference type="Proteomes" id="UP000027120"/>
    </source>
</evidence>
<accession>A0A067FZS4</accession>
<keyword evidence="3" id="KW-1185">Reference proteome</keyword>
<feature type="non-terminal residue" evidence="2">
    <location>
        <position position="190"/>
    </location>
</feature>
<dbReference type="Pfam" id="PF10712">
    <property type="entry name" value="NAD-GH"/>
    <property type="match status" value="1"/>
</dbReference>
<keyword evidence="1" id="KW-0812">Transmembrane</keyword>